<gene>
    <name evidence="1" type="primary">LOC112274067</name>
</gene>
<proteinExistence type="predicted"/>
<keyword evidence="2" id="KW-1185">Reference proteome</keyword>
<dbReference type="Gramene" id="Pp3c21_7260V3.6">
    <property type="protein sequence ID" value="Pp3c21_7260V3.6"/>
    <property type="gene ID" value="Pp3c21_7260"/>
</dbReference>
<organism evidence="1 2">
    <name type="scientific">Physcomitrium patens</name>
    <name type="common">Spreading-leaved earth moss</name>
    <name type="synonym">Physcomitrella patens</name>
    <dbReference type="NCBI Taxonomy" id="3218"/>
    <lineage>
        <taxon>Eukaryota</taxon>
        <taxon>Viridiplantae</taxon>
        <taxon>Streptophyta</taxon>
        <taxon>Embryophyta</taxon>
        <taxon>Bryophyta</taxon>
        <taxon>Bryophytina</taxon>
        <taxon>Bryopsida</taxon>
        <taxon>Funariidae</taxon>
        <taxon>Funariales</taxon>
        <taxon>Funariaceae</taxon>
        <taxon>Physcomitrium</taxon>
    </lineage>
</organism>
<dbReference type="AlphaFoldDB" id="A0A7I4CDY9"/>
<protein>
    <submittedName>
        <fullName evidence="1">Uncharacterized protein</fullName>
    </submittedName>
</protein>
<dbReference type="Proteomes" id="UP000006727">
    <property type="component" value="Chromosome 21"/>
</dbReference>
<evidence type="ECO:0000313" key="2">
    <source>
        <dbReference type="Proteomes" id="UP000006727"/>
    </source>
</evidence>
<reference evidence="1" key="3">
    <citation type="submission" date="2020-12" db="UniProtKB">
        <authorList>
            <consortium name="EnsemblPlants"/>
        </authorList>
    </citation>
    <scope>IDENTIFICATION</scope>
</reference>
<reference evidence="1 2" key="2">
    <citation type="journal article" date="2018" name="Plant J.">
        <title>The Physcomitrella patens chromosome-scale assembly reveals moss genome structure and evolution.</title>
        <authorList>
            <person name="Lang D."/>
            <person name="Ullrich K.K."/>
            <person name="Murat F."/>
            <person name="Fuchs J."/>
            <person name="Jenkins J."/>
            <person name="Haas F.B."/>
            <person name="Piednoel M."/>
            <person name="Gundlach H."/>
            <person name="Van Bel M."/>
            <person name="Meyberg R."/>
            <person name="Vives C."/>
            <person name="Morata J."/>
            <person name="Symeonidi A."/>
            <person name="Hiss M."/>
            <person name="Muchero W."/>
            <person name="Kamisugi Y."/>
            <person name="Saleh O."/>
            <person name="Blanc G."/>
            <person name="Decker E.L."/>
            <person name="van Gessel N."/>
            <person name="Grimwood J."/>
            <person name="Hayes R.D."/>
            <person name="Graham S.W."/>
            <person name="Gunter L.E."/>
            <person name="McDaniel S.F."/>
            <person name="Hoernstein S.N.W."/>
            <person name="Larsson A."/>
            <person name="Li F.W."/>
            <person name="Perroud P.F."/>
            <person name="Phillips J."/>
            <person name="Ranjan P."/>
            <person name="Rokshar D.S."/>
            <person name="Rothfels C.J."/>
            <person name="Schneider L."/>
            <person name="Shu S."/>
            <person name="Stevenson D.W."/>
            <person name="Thummler F."/>
            <person name="Tillich M."/>
            <person name="Villarreal Aguilar J.C."/>
            <person name="Widiez T."/>
            <person name="Wong G.K."/>
            <person name="Wymore A."/>
            <person name="Zhang Y."/>
            <person name="Zimmer A.D."/>
            <person name="Quatrano R.S."/>
            <person name="Mayer K.F.X."/>
            <person name="Goodstein D."/>
            <person name="Casacuberta J.M."/>
            <person name="Vandepoele K."/>
            <person name="Reski R."/>
            <person name="Cuming A.C."/>
            <person name="Tuskan G.A."/>
            <person name="Maumus F."/>
            <person name="Salse J."/>
            <person name="Schmutz J."/>
            <person name="Rensing S.A."/>
        </authorList>
    </citation>
    <scope>NUCLEOTIDE SEQUENCE [LARGE SCALE GENOMIC DNA]</scope>
    <source>
        <strain evidence="1 2">cv. Gransden 2004</strain>
    </source>
</reference>
<name>A0A7I4CDY9_PHYPA</name>
<dbReference type="EnsemblPlants" id="Pp3c21_7260V3.6">
    <property type="protein sequence ID" value="Pp3c21_7260V3.6"/>
    <property type="gene ID" value="Pp3c21_7260"/>
</dbReference>
<dbReference type="InParanoid" id="A0A7I4CDY9"/>
<dbReference type="EMBL" id="ABEU02000021">
    <property type="status" value="NOT_ANNOTATED_CDS"/>
    <property type="molecule type" value="Genomic_DNA"/>
</dbReference>
<sequence>MLSRHATLLVRGEGRRDLRPPSLLDCMLDKFSHVPYTIPISTIPARYLSPALSPCSPACPATFPSLLSLHCPPCPPARAASFSQDPPPALCVPHEIPIDSVTARIQSGNLTVQMSRASRLNKEVSETRFRARLIVNAAASFTNEKLALIHLHRNSYDFLEPSLALIQSHPSVAQFHSACLLVSNAVVFSLQLSEVASVGGLELSLSSPPSFSSAVAFILRARRVRFSVFSDVGFGCVLWN</sequence>
<accession>A0A7I4CDY9</accession>
<evidence type="ECO:0000313" key="1">
    <source>
        <dbReference type="EnsemblPlants" id="Pp3c21_7260V3.6"/>
    </source>
</evidence>
<reference evidence="1 2" key="1">
    <citation type="journal article" date="2008" name="Science">
        <title>The Physcomitrella genome reveals evolutionary insights into the conquest of land by plants.</title>
        <authorList>
            <person name="Rensing S."/>
            <person name="Lang D."/>
            <person name="Zimmer A."/>
            <person name="Terry A."/>
            <person name="Salamov A."/>
            <person name="Shapiro H."/>
            <person name="Nishiyama T."/>
            <person name="Perroud P.-F."/>
            <person name="Lindquist E."/>
            <person name="Kamisugi Y."/>
            <person name="Tanahashi T."/>
            <person name="Sakakibara K."/>
            <person name="Fujita T."/>
            <person name="Oishi K."/>
            <person name="Shin-I T."/>
            <person name="Kuroki Y."/>
            <person name="Toyoda A."/>
            <person name="Suzuki Y."/>
            <person name="Hashimoto A."/>
            <person name="Yamaguchi K."/>
            <person name="Sugano A."/>
            <person name="Kohara Y."/>
            <person name="Fujiyama A."/>
            <person name="Anterola A."/>
            <person name="Aoki S."/>
            <person name="Ashton N."/>
            <person name="Barbazuk W.B."/>
            <person name="Barker E."/>
            <person name="Bennetzen J."/>
            <person name="Bezanilla M."/>
            <person name="Blankenship R."/>
            <person name="Cho S.H."/>
            <person name="Dutcher S."/>
            <person name="Estelle M."/>
            <person name="Fawcett J.A."/>
            <person name="Gundlach H."/>
            <person name="Hanada K."/>
            <person name="Heyl A."/>
            <person name="Hicks K.A."/>
            <person name="Hugh J."/>
            <person name="Lohr M."/>
            <person name="Mayer K."/>
            <person name="Melkozernov A."/>
            <person name="Murata T."/>
            <person name="Nelson D."/>
            <person name="Pils B."/>
            <person name="Prigge M."/>
            <person name="Reiss B."/>
            <person name="Renner T."/>
            <person name="Rombauts S."/>
            <person name="Rushton P."/>
            <person name="Sanderfoot A."/>
            <person name="Schween G."/>
            <person name="Shiu S.-H."/>
            <person name="Stueber K."/>
            <person name="Theodoulou F.L."/>
            <person name="Tu H."/>
            <person name="Van de Peer Y."/>
            <person name="Verrier P.J."/>
            <person name="Waters E."/>
            <person name="Wood A."/>
            <person name="Yang L."/>
            <person name="Cove D."/>
            <person name="Cuming A."/>
            <person name="Hasebe M."/>
            <person name="Lucas S."/>
            <person name="Mishler D.B."/>
            <person name="Reski R."/>
            <person name="Grigoriev I."/>
            <person name="Quatrano R.S."/>
            <person name="Boore J.L."/>
        </authorList>
    </citation>
    <scope>NUCLEOTIDE SEQUENCE [LARGE SCALE GENOMIC DNA]</scope>
    <source>
        <strain evidence="1 2">cv. Gransden 2004</strain>
    </source>
</reference>